<evidence type="ECO:0000256" key="2">
    <source>
        <dbReference type="PROSITE-ProRule" id="PRU00703"/>
    </source>
</evidence>
<dbReference type="Proteomes" id="UP001144323">
    <property type="component" value="Unassembled WGS sequence"/>
</dbReference>
<dbReference type="CDD" id="cd04623">
    <property type="entry name" value="CBS_pair_bac_euk"/>
    <property type="match status" value="1"/>
</dbReference>
<feature type="domain" description="CBS" evidence="3">
    <location>
        <begin position="7"/>
        <end position="68"/>
    </location>
</feature>
<dbReference type="Gene3D" id="3.10.580.10">
    <property type="entry name" value="CBS-domain"/>
    <property type="match status" value="1"/>
</dbReference>
<keyword evidence="5" id="KW-1185">Reference proteome</keyword>
<dbReference type="PROSITE" id="PS51371">
    <property type="entry name" value="CBS"/>
    <property type="match status" value="2"/>
</dbReference>
<dbReference type="InterPro" id="IPR046342">
    <property type="entry name" value="CBS_dom_sf"/>
</dbReference>
<dbReference type="AlphaFoldDB" id="A0A9W6GVF7"/>
<proteinExistence type="predicted"/>
<organism evidence="4 5">
    <name type="scientific">Methylocystis echinoides</name>
    <dbReference type="NCBI Taxonomy" id="29468"/>
    <lineage>
        <taxon>Bacteria</taxon>
        <taxon>Pseudomonadati</taxon>
        <taxon>Pseudomonadota</taxon>
        <taxon>Alphaproteobacteria</taxon>
        <taxon>Hyphomicrobiales</taxon>
        <taxon>Methylocystaceae</taxon>
        <taxon>Methylocystis</taxon>
    </lineage>
</organism>
<dbReference type="RefSeq" id="WP_281803537.1">
    <property type="nucleotide sequence ID" value="NZ_BSEC01000001.1"/>
</dbReference>
<reference evidence="4" key="1">
    <citation type="journal article" date="2023" name="Int. J. Syst. Evol. Microbiol.">
        <title>Methylocystis iwaonis sp. nov., a type II methane-oxidizing bacterium from surface soil of a rice paddy field in Japan, and emended description of the genus Methylocystis (ex Whittenbury et al. 1970) Bowman et al. 1993.</title>
        <authorList>
            <person name="Kaise H."/>
            <person name="Sawadogo J.B."/>
            <person name="Alam M.S."/>
            <person name="Ueno C."/>
            <person name="Dianou D."/>
            <person name="Shinjo R."/>
            <person name="Asakawa S."/>
        </authorList>
    </citation>
    <scope>NUCLEOTIDE SEQUENCE</scope>
    <source>
        <strain evidence="4">LMG27198</strain>
    </source>
</reference>
<dbReference type="PANTHER" id="PTHR43080:SF2">
    <property type="entry name" value="CBS DOMAIN-CONTAINING PROTEIN"/>
    <property type="match status" value="1"/>
</dbReference>
<dbReference type="InterPro" id="IPR000644">
    <property type="entry name" value="CBS_dom"/>
</dbReference>
<keyword evidence="1 2" id="KW-0129">CBS domain</keyword>
<name>A0A9W6GVF7_9HYPH</name>
<dbReference type="InterPro" id="IPR044725">
    <property type="entry name" value="CBSX3_CBS_dom"/>
</dbReference>
<dbReference type="InterPro" id="IPR051257">
    <property type="entry name" value="Diverse_CBS-Domain"/>
</dbReference>
<comment type="caution">
    <text evidence="4">The sequence shown here is derived from an EMBL/GenBank/DDBJ whole genome shotgun (WGS) entry which is preliminary data.</text>
</comment>
<protein>
    <submittedName>
        <fullName evidence="4">Inosine-5-monophosphate dehydrogenase</fullName>
    </submittedName>
</protein>
<dbReference type="PANTHER" id="PTHR43080">
    <property type="entry name" value="CBS DOMAIN-CONTAINING PROTEIN CBSX3, MITOCHONDRIAL"/>
    <property type="match status" value="1"/>
</dbReference>
<sequence length="143" mass="15792">MTVATILSEKGRHVVTAPPTMALQDIARELMRHGIGAVVVIDGGGNVLGVMSERDVVSAIATFGARALDEPVREHMQSTPVIAAENDTVDTTMQTMTLERRRHLPVMREGRLCGLISIGDVVKYRIRVIEEEHRCMREYIAQA</sequence>
<dbReference type="EMBL" id="BSEC01000001">
    <property type="protein sequence ID" value="GLI93619.1"/>
    <property type="molecule type" value="Genomic_DNA"/>
</dbReference>
<evidence type="ECO:0000313" key="4">
    <source>
        <dbReference type="EMBL" id="GLI93619.1"/>
    </source>
</evidence>
<gene>
    <name evidence="4" type="ORF">LMG27198_26110</name>
</gene>
<feature type="domain" description="CBS" evidence="3">
    <location>
        <begin position="76"/>
        <end position="131"/>
    </location>
</feature>
<evidence type="ECO:0000259" key="3">
    <source>
        <dbReference type="PROSITE" id="PS51371"/>
    </source>
</evidence>
<accession>A0A9W6GVF7</accession>
<dbReference type="SMART" id="SM00116">
    <property type="entry name" value="CBS"/>
    <property type="match status" value="2"/>
</dbReference>
<evidence type="ECO:0000313" key="5">
    <source>
        <dbReference type="Proteomes" id="UP001144323"/>
    </source>
</evidence>
<evidence type="ECO:0000256" key="1">
    <source>
        <dbReference type="ARBA" id="ARBA00023122"/>
    </source>
</evidence>
<dbReference type="Pfam" id="PF00571">
    <property type="entry name" value="CBS"/>
    <property type="match status" value="2"/>
</dbReference>
<dbReference type="SUPFAM" id="SSF54631">
    <property type="entry name" value="CBS-domain pair"/>
    <property type="match status" value="1"/>
</dbReference>